<dbReference type="Proteomes" id="UP000603865">
    <property type="component" value="Unassembled WGS sequence"/>
</dbReference>
<dbReference type="RefSeq" id="WP_189092254.1">
    <property type="nucleotide sequence ID" value="NZ_BMQL01000032.1"/>
</dbReference>
<gene>
    <name evidence="1" type="ORF">GCM10008957_39880</name>
</gene>
<dbReference type="AlphaFoldDB" id="A0A918FBI0"/>
<evidence type="ECO:0000313" key="2">
    <source>
        <dbReference type="Proteomes" id="UP000603865"/>
    </source>
</evidence>
<comment type="caution">
    <text evidence="1">The sequence shown here is derived from an EMBL/GenBank/DDBJ whole genome shotgun (WGS) entry which is preliminary data.</text>
</comment>
<evidence type="ECO:0008006" key="3">
    <source>
        <dbReference type="Google" id="ProtNLM"/>
    </source>
</evidence>
<reference evidence="1" key="2">
    <citation type="submission" date="2020-09" db="EMBL/GenBank/DDBJ databases">
        <authorList>
            <person name="Sun Q."/>
            <person name="Ohkuma M."/>
        </authorList>
    </citation>
    <scope>NUCLEOTIDE SEQUENCE</scope>
    <source>
        <strain evidence="1">JCM 31311</strain>
    </source>
</reference>
<protein>
    <recommendedName>
        <fullName evidence="3">DZANK-type domain-containing protein</fullName>
    </recommendedName>
</protein>
<organism evidence="1 2">
    <name type="scientific">Deinococcus ruber</name>
    <dbReference type="NCBI Taxonomy" id="1848197"/>
    <lineage>
        <taxon>Bacteria</taxon>
        <taxon>Thermotogati</taxon>
        <taxon>Deinococcota</taxon>
        <taxon>Deinococci</taxon>
        <taxon>Deinococcales</taxon>
        <taxon>Deinococcaceae</taxon>
        <taxon>Deinococcus</taxon>
    </lineage>
</organism>
<evidence type="ECO:0000313" key="1">
    <source>
        <dbReference type="EMBL" id="GGR24104.1"/>
    </source>
</evidence>
<accession>A0A918FBI0</accession>
<reference evidence="1" key="1">
    <citation type="journal article" date="2014" name="Int. J. Syst. Evol. Microbiol.">
        <title>Complete genome sequence of Corynebacterium casei LMG S-19264T (=DSM 44701T), isolated from a smear-ripened cheese.</title>
        <authorList>
            <consortium name="US DOE Joint Genome Institute (JGI-PGF)"/>
            <person name="Walter F."/>
            <person name="Albersmeier A."/>
            <person name="Kalinowski J."/>
            <person name="Ruckert C."/>
        </authorList>
    </citation>
    <scope>NUCLEOTIDE SEQUENCE</scope>
    <source>
        <strain evidence="1">JCM 31311</strain>
    </source>
</reference>
<name>A0A918FBI0_9DEIO</name>
<keyword evidence="2" id="KW-1185">Reference proteome</keyword>
<dbReference type="EMBL" id="BMQL01000032">
    <property type="protein sequence ID" value="GGR24104.1"/>
    <property type="molecule type" value="Genomic_DNA"/>
</dbReference>
<proteinExistence type="predicted"/>
<sequence>MEHRTEEPVYRTPLRYRLCPKCARAVPISSPEHYCINDGSWLLEACPLCSAPIFSPYACYCASCGEALRAPDRQEDAMNSG</sequence>